<evidence type="ECO:0000313" key="2">
    <source>
        <dbReference type="EMBL" id="TDL42474.1"/>
    </source>
</evidence>
<comment type="caution">
    <text evidence="2">The sequence shown here is derived from an EMBL/GenBank/DDBJ whole genome shotgun (WGS) entry which is preliminary data.</text>
</comment>
<dbReference type="EMBL" id="SMZT01000004">
    <property type="protein sequence ID" value="TDL42474.1"/>
    <property type="molecule type" value="Genomic_DNA"/>
</dbReference>
<feature type="compositionally biased region" description="Basic and acidic residues" evidence="1">
    <location>
        <begin position="57"/>
        <end position="71"/>
    </location>
</feature>
<organism evidence="2 3">
    <name type="scientific">Kocuria rosea</name>
    <name type="common">Deinococcus erythromyxa</name>
    <name type="synonym">Micrococcus rubens</name>
    <dbReference type="NCBI Taxonomy" id="1275"/>
    <lineage>
        <taxon>Bacteria</taxon>
        <taxon>Bacillati</taxon>
        <taxon>Actinomycetota</taxon>
        <taxon>Actinomycetes</taxon>
        <taxon>Micrococcales</taxon>
        <taxon>Micrococcaceae</taxon>
        <taxon>Kocuria</taxon>
    </lineage>
</organism>
<accession>A0A4R5YCQ6</accession>
<gene>
    <name evidence="2" type="ORF">E2R59_11045</name>
</gene>
<sequence length="459" mass="49530">MAAAALRFDEFDTDIPAISRAASRLDPYWGRLWVPGSQAVWQTGLGYTNSRSPLESTGEKSPRPRPAEPGEHVDITSWLGHPTKRGTRLAALSALDSWRTITSEQVCAITGSKEFATVNSRNFVGRLFQAGLIDIGSFPRPFGSSPARLYRPAPTNVFEQRLAPHLTGPEAIAVHGDYGWSAGHQYDRHNLLATELGLRVAEFTGMTVLGEKYASVDLLTGVGLGKPAVRAGGKTGDAVIVRDDGLRIVVEITASYSAGLEAKMERWAKVLHDNPMETSGLVVLFVVAAHPDASRKGSSPATVMAGARKRMATALRHYPAYSTDAPPARMGLVAWDQWFPASHCFSTQFLDGTVEILDSYTRTWSSTDLFLGMEFDPWPGFDATAVLTQVQAIGATPHWMRTLCSGDVLGLPSQRLGMPCPTASGSRQGIGVALNDTVGPTRPPARLHDPLGVGTRSRR</sequence>
<proteinExistence type="predicted"/>
<dbReference type="Proteomes" id="UP000295163">
    <property type="component" value="Unassembled WGS sequence"/>
</dbReference>
<name>A0A4R5YCQ6_KOCRO</name>
<evidence type="ECO:0000256" key="1">
    <source>
        <dbReference type="SAM" id="MobiDB-lite"/>
    </source>
</evidence>
<dbReference type="GeneID" id="64347953"/>
<dbReference type="AlphaFoldDB" id="A0A4R5YCQ6"/>
<dbReference type="RefSeq" id="WP_133410582.1">
    <property type="nucleotide sequence ID" value="NZ_SMZT01000004.1"/>
</dbReference>
<feature type="region of interest" description="Disordered" evidence="1">
    <location>
        <begin position="431"/>
        <end position="459"/>
    </location>
</feature>
<evidence type="ECO:0000313" key="3">
    <source>
        <dbReference type="Proteomes" id="UP000295163"/>
    </source>
</evidence>
<protein>
    <submittedName>
        <fullName evidence="2">Uncharacterized protein</fullName>
    </submittedName>
</protein>
<feature type="region of interest" description="Disordered" evidence="1">
    <location>
        <begin position="50"/>
        <end position="71"/>
    </location>
</feature>
<reference evidence="2 3" key="1">
    <citation type="submission" date="2019-03" db="EMBL/GenBank/DDBJ databases">
        <title>Genome Sequencing and Assembly of Various Microbes Isolated from Partially Reclaimed Soil and Acid Mine Drainage (AMD) Site.</title>
        <authorList>
            <person name="Steinbock B."/>
            <person name="Bechtold R."/>
            <person name="Sevigny J.L."/>
            <person name="Thomas D."/>
            <person name="Cuthill L.R."/>
            <person name="Aveiro Johannsen E.J."/>
            <person name="Thomas K."/>
            <person name="Ghosh A."/>
        </authorList>
    </citation>
    <scope>NUCLEOTIDE SEQUENCE [LARGE SCALE GENOMIC DNA]</scope>
    <source>
        <strain evidence="2 3">S-A3</strain>
    </source>
</reference>